<evidence type="ECO:0000256" key="7">
    <source>
        <dbReference type="SAM" id="Phobius"/>
    </source>
</evidence>
<comment type="similarity">
    <text evidence="2">Belongs to the GSP F family.</text>
</comment>
<dbReference type="InterPro" id="IPR042094">
    <property type="entry name" value="T2SS_GspF_sf"/>
</dbReference>
<proteinExistence type="inferred from homology"/>
<name>A0A9D1SRB6_9CLOT</name>
<keyword evidence="5 7" id="KW-1133">Transmembrane helix</keyword>
<dbReference type="GO" id="GO:0005886">
    <property type="term" value="C:plasma membrane"/>
    <property type="evidence" value="ECO:0007669"/>
    <property type="project" value="UniProtKB-SubCell"/>
</dbReference>
<feature type="domain" description="Type II secretion system protein GspF" evidence="8">
    <location>
        <begin position="14"/>
        <end position="129"/>
    </location>
</feature>
<accession>A0A9D1SRB6</accession>
<evidence type="ECO:0000256" key="1">
    <source>
        <dbReference type="ARBA" id="ARBA00004651"/>
    </source>
</evidence>
<dbReference type="Proteomes" id="UP000886748">
    <property type="component" value="Unassembled WGS sequence"/>
</dbReference>
<keyword evidence="6 7" id="KW-0472">Membrane</keyword>
<dbReference type="Gene3D" id="1.20.81.30">
    <property type="entry name" value="Type II secretion system (T2SS), domain F"/>
    <property type="match status" value="2"/>
</dbReference>
<gene>
    <name evidence="9" type="ORF">IAD26_01915</name>
</gene>
<evidence type="ECO:0000259" key="8">
    <source>
        <dbReference type="Pfam" id="PF00482"/>
    </source>
</evidence>
<dbReference type="EMBL" id="DVOD01000014">
    <property type="protein sequence ID" value="HIU91872.1"/>
    <property type="molecule type" value="Genomic_DNA"/>
</dbReference>
<feature type="transmembrane region" description="Helical" evidence="7">
    <location>
        <begin position="112"/>
        <end position="137"/>
    </location>
</feature>
<dbReference type="PANTHER" id="PTHR30012:SF0">
    <property type="entry name" value="TYPE II SECRETION SYSTEM PROTEIN F-RELATED"/>
    <property type="match status" value="1"/>
</dbReference>
<comment type="caution">
    <text evidence="9">The sequence shown here is derived from an EMBL/GenBank/DDBJ whole genome shotgun (WGS) entry which is preliminary data.</text>
</comment>
<dbReference type="PANTHER" id="PTHR30012">
    <property type="entry name" value="GENERAL SECRETION PATHWAY PROTEIN"/>
    <property type="match status" value="1"/>
</dbReference>
<evidence type="ECO:0000256" key="2">
    <source>
        <dbReference type="ARBA" id="ARBA00005745"/>
    </source>
</evidence>
<sequence>MKELTLSDKKQLFTTIYSLYAAGFSYTEIFKTIETSVKNKSLVMTAFLLRNGIEKGTPIRDLIMRYKKVIGVQYAMLFCAGDKAGKLEDALKNILKDIERALNLRSSLIASLTYPVLLFFMAIGVLMFCHFFFFKIFENMMTGMCPSQIMGLLISAVTKIIIVYAVILFSIIYVVKDKNLFKSAMDFITEKTFLSGLVNSIYYSGFFSVLAASYEAGMPIIEAVETASDIFRTKRAQQGMQKTTIALKNGTDVTSAFLTSMIFDNYVMSMIATGEKAGRLGKTFENVSAFYEKNVQDKINTIMSLVQPVSIVVIGLLVGYIAVMFYAKLYGGIIKGF</sequence>
<evidence type="ECO:0000256" key="5">
    <source>
        <dbReference type="ARBA" id="ARBA00022989"/>
    </source>
</evidence>
<keyword evidence="4 7" id="KW-0812">Transmembrane</keyword>
<evidence type="ECO:0000313" key="9">
    <source>
        <dbReference type="EMBL" id="HIU91872.1"/>
    </source>
</evidence>
<feature type="domain" description="Type II secretion system protein GspF" evidence="8">
    <location>
        <begin position="206"/>
        <end position="326"/>
    </location>
</feature>
<feature type="transmembrane region" description="Helical" evidence="7">
    <location>
        <begin position="305"/>
        <end position="327"/>
    </location>
</feature>
<keyword evidence="3" id="KW-1003">Cell membrane</keyword>
<organism evidence="9 10">
    <name type="scientific">Candidatus Limenecus avicola</name>
    <dbReference type="NCBI Taxonomy" id="2840847"/>
    <lineage>
        <taxon>Bacteria</taxon>
        <taxon>Bacillati</taxon>
        <taxon>Bacillota</taxon>
        <taxon>Clostridia</taxon>
        <taxon>Eubacteriales</taxon>
        <taxon>Clostridiaceae</taxon>
        <taxon>Clostridiaceae incertae sedis</taxon>
        <taxon>Candidatus Limenecus</taxon>
    </lineage>
</organism>
<reference evidence="9" key="2">
    <citation type="journal article" date="2021" name="PeerJ">
        <title>Extensive microbial diversity within the chicken gut microbiome revealed by metagenomics and culture.</title>
        <authorList>
            <person name="Gilroy R."/>
            <person name="Ravi A."/>
            <person name="Getino M."/>
            <person name="Pursley I."/>
            <person name="Horton D.L."/>
            <person name="Alikhan N.F."/>
            <person name="Baker D."/>
            <person name="Gharbi K."/>
            <person name="Hall N."/>
            <person name="Watson M."/>
            <person name="Adriaenssens E.M."/>
            <person name="Foster-Nyarko E."/>
            <person name="Jarju S."/>
            <person name="Secka A."/>
            <person name="Antonio M."/>
            <person name="Oren A."/>
            <person name="Chaudhuri R.R."/>
            <person name="La Ragione R."/>
            <person name="Hildebrand F."/>
            <person name="Pallen M.J."/>
        </authorList>
    </citation>
    <scope>NUCLEOTIDE SEQUENCE</scope>
    <source>
        <strain evidence="9">CHK154-7741</strain>
    </source>
</reference>
<reference evidence="9" key="1">
    <citation type="submission" date="2020-10" db="EMBL/GenBank/DDBJ databases">
        <authorList>
            <person name="Gilroy R."/>
        </authorList>
    </citation>
    <scope>NUCLEOTIDE SEQUENCE</scope>
    <source>
        <strain evidence="9">CHK154-7741</strain>
    </source>
</reference>
<evidence type="ECO:0000256" key="4">
    <source>
        <dbReference type="ARBA" id="ARBA00022692"/>
    </source>
</evidence>
<evidence type="ECO:0000256" key="6">
    <source>
        <dbReference type="ARBA" id="ARBA00023136"/>
    </source>
</evidence>
<dbReference type="Pfam" id="PF00482">
    <property type="entry name" value="T2SSF"/>
    <property type="match status" value="2"/>
</dbReference>
<feature type="transmembrane region" description="Helical" evidence="7">
    <location>
        <begin position="149"/>
        <end position="175"/>
    </location>
</feature>
<dbReference type="AlphaFoldDB" id="A0A9D1SRB6"/>
<comment type="subcellular location">
    <subcellularLocation>
        <location evidence="1">Cell membrane</location>
        <topology evidence="1">Multi-pass membrane protein</topology>
    </subcellularLocation>
</comment>
<dbReference type="InterPro" id="IPR018076">
    <property type="entry name" value="T2SS_GspF_dom"/>
</dbReference>
<evidence type="ECO:0000256" key="3">
    <source>
        <dbReference type="ARBA" id="ARBA00022475"/>
    </source>
</evidence>
<dbReference type="InterPro" id="IPR003004">
    <property type="entry name" value="GspF/PilC"/>
</dbReference>
<evidence type="ECO:0000313" key="10">
    <source>
        <dbReference type="Proteomes" id="UP000886748"/>
    </source>
</evidence>
<protein>
    <submittedName>
        <fullName evidence="9">Type II secretion system F family protein</fullName>
    </submittedName>
</protein>